<evidence type="ECO:0000313" key="2">
    <source>
        <dbReference type="Proteomes" id="UP000018559"/>
    </source>
</evidence>
<comment type="caution">
    <text evidence="1">The sequence shown here is derived from an EMBL/GenBank/DDBJ whole genome shotgun (WGS) entry which is preliminary data.</text>
</comment>
<gene>
    <name evidence="1" type="ORF">LEQ_1712c</name>
</gene>
<dbReference type="Proteomes" id="UP000018559">
    <property type="component" value="Unassembled WGS sequence"/>
</dbReference>
<evidence type="ECO:0000313" key="1">
    <source>
        <dbReference type="EMBL" id="ETA73244.1"/>
    </source>
</evidence>
<dbReference type="AlphaFoldDB" id="V7HSN6"/>
<name>V7HSN6_9LACO</name>
<sequence length="103" mass="11845">MGSGYQELKIVSDTLAKTLDGAETYDELRSEVDKVIAQIEFALANKKKERVPPGHFTRQHAAEYLDVSPNTFDEIIRPKVKAKTIGSMLRWSKRRLDEYMEED</sequence>
<protein>
    <submittedName>
        <fullName evidence="1">DNA binding protein, excisionase family</fullName>
    </submittedName>
</protein>
<keyword evidence="2" id="KW-1185">Reference proteome</keyword>
<proteinExistence type="predicted"/>
<reference evidence="1 2" key="1">
    <citation type="journal article" date="2014" name="Genome Announc.">
        <title>The Genome of the Predominant Equine Lactobacillus Species, Lactobacillus equi, Is Reflective of Its Lifestyle Adaptations to an Herbivorous Host.</title>
        <authorList>
            <person name="O'Donnell M.M."/>
            <person name="Harris H.M."/>
            <person name="O'Toole P.W."/>
            <person name="Ross R.P."/>
        </authorList>
    </citation>
    <scope>NUCLEOTIDE SEQUENCE [LARGE SCALE GENOMIC DNA]</scope>
    <source>
        <strain evidence="1 2">DPC 6820</strain>
    </source>
</reference>
<accession>V7HSN6</accession>
<organism evidence="1 2">
    <name type="scientific">Ligilactobacillus equi DPC 6820</name>
    <dbReference type="NCBI Taxonomy" id="1392007"/>
    <lineage>
        <taxon>Bacteria</taxon>
        <taxon>Bacillati</taxon>
        <taxon>Bacillota</taxon>
        <taxon>Bacilli</taxon>
        <taxon>Lactobacillales</taxon>
        <taxon>Lactobacillaceae</taxon>
        <taxon>Ligilactobacillus</taxon>
    </lineage>
</organism>
<dbReference type="EMBL" id="AWWH01000197">
    <property type="protein sequence ID" value="ETA73244.1"/>
    <property type="molecule type" value="Genomic_DNA"/>
</dbReference>
<dbReference type="PATRIC" id="fig|1392007.3.peg.1962"/>
<dbReference type="RefSeq" id="WP_023860480.1">
    <property type="nucleotide sequence ID" value="NZ_AWWH01000197.1"/>
</dbReference>